<dbReference type="InterPro" id="IPR051260">
    <property type="entry name" value="Diverse_substr_monoxygenases"/>
</dbReference>
<gene>
    <name evidence="8" type="ORF">JL106_20395</name>
</gene>
<evidence type="ECO:0000256" key="3">
    <source>
        <dbReference type="ARBA" id="ARBA00023002"/>
    </source>
</evidence>
<feature type="binding site" evidence="6">
    <location>
        <position position="55"/>
    </location>
    <ligand>
        <name>FMN</name>
        <dbReference type="ChEBI" id="CHEBI:58210"/>
    </ligand>
</feature>
<dbReference type="InterPro" id="IPR011251">
    <property type="entry name" value="Luciferase-like_dom"/>
</dbReference>
<evidence type="ECO:0000256" key="5">
    <source>
        <dbReference type="ARBA" id="ARBA00033748"/>
    </source>
</evidence>
<dbReference type="PANTHER" id="PTHR30011:SF16">
    <property type="entry name" value="C2H2 FINGER DOMAIN TRANSCRIPTION FACTOR (EUROFUNG)-RELATED"/>
    <property type="match status" value="1"/>
</dbReference>
<dbReference type="InterPro" id="IPR036661">
    <property type="entry name" value="Luciferase-like_sf"/>
</dbReference>
<reference evidence="8" key="1">
    <citation type="submission" date="2021-01" db="EMBL/GenBank/DDBJ databases">
        <title>YIM 132084 draft genome.</title>
        <authorList>
            <person name="An D."/>
        </authorList>
    </citation>
    <scope>NUCLEOTIDE SEQUENCE</scope>
    <source>
        <strain evidence="8">YIM 132084</strain>
    </source>
</reference>
<keyword evidence="1 6" id="KW-0285">Flavoprotein</keyword>
<dbReference type="GO" id="GO:0016705">
    <property type="term" value="F:oxidoreductase activity, acting on paired donors, with incorporation or reduction of molecular oxygen"/>
    <property type="evidence" value="ECO:0007669"/>
    <property type="project" value="InterPro"/>
</dbReference>
<keyword evidence="9" id="KW-1185">Reference proteome</keyword>
<dbReference type="NCBIfam" id="TIGR03860">
    <property type="entry name" value="FMN_nitrolo"/>
    <property type="match status" value="1"/>
</dbReference>
<dbReference type="GO" id="GO:0004497">
    <property type="term" value="F:monooxygenase activity"/>
    <property type="evidence" value="ECO:0007669"/>
    <property type="project" value="UniProtKB-KW"/>
</dbReference>
<feature type="binding site" evidence="6">
    <location>
        <position position="151"/>
    </location>
    <ligand>
        <name>FMN</name>
        <dbReference type="ChEBI" id="CHEBI:58210"/>
    </ligand>
</feature>
<protein>
    <submittedName>
        <fullName evidence="8">NtaA/DmoA family FMN-dependent monooxygenase</fullName>
        <ecNumber evidence="8">1.14.-.-</ecNumber>
    </submittedName>
</protein>
<dbReference type="Gene3D" id="3.20.20.30">
    <property type="entry name" value="Luciferase-like domain"/>
    <property type="match status" value="1"/>
</dbReference>
<name>A0A938YBW0_9ACTN</name>
<dbReference type="PIRSF" id="PIRSF000337">
    <property type="entry name" value="NTA_MOA"/>
    <property type="match status" value="1"/>
</dbReference>
<evidence type="ECO:0000256" key="4">
    <source>
        <dbReference type="ARBA" id="ARBA00023033"/>
    </source>
</evidence>
<evidence type="ECO:0000256" key="6">
    <source>
        <dbReference type="PIRSR" id="PIRSR000337-1"/>
    </source>
</evidence>
<dbReference type="RefSeq" id="WP_205262615.1">
    <property type="nucleotide sequence ID" value="NZ_JAERWK010000033.1"/>
</dbReference>
<evidence type="ECO:0000256" key="1">
    <source>
        <dbReference type="ARBA" id="ARBA00022630"/>
    </source>
</evidence>
<feature type="binding site" evidence="6">
    <location>
        <position position="101"/>
    </location>
    <ligand>
        <name>FMN</name>
        <dbReference type="ChEBI" id="CHEBI:58210"/>
    </ligand>
</feature>
<evidence type="ECO:0000313" key="8">
    <source>
        <dbReference type="EMBL" id="MBM9469650.1"/>
    </source>
</evidence>
<dbReference type="PANTHER" id="PTHR30011">
    <property type="entry name" value="ALKANESULFONATE MONOOXYGENASE-RELATED"/>
    <property type="match status" value="1"/>
</dbReference>
<feature type="domain" description="Luciferase-like" evidence="7">
    <location>
        <begin position="32"/>
        <end position="381"/>
    </location>
</feature>
<evidence type="ECO:0000256" key="2">
    <source>
        <dbReference type="ARBA" id="ARBA00022643"/>
    </source>
</evidence>
<dbReference type="AlphaFoldDB" id="A0A938YBW0"/>
<comment type="caution">
    <text evidence="8">The sequence shown here is derived from an EMBL/GenBank/DDBJ whole genome shotgun (WGS) entry which is preliminary data.</text>
</comment>
<proteinExistence type="inferred from homology"/>
<keyword evidence="4 8" id="KW-0503">Monooxygenase</keyword>
<feature type="binding site" evidence="6">
    <location>
        <position position="226"/>
    </location>
    <ligand>
        <name>FMN</name>
        <dbReference type="ChEBI" id="CHEBI:58210"/>
    </ligand>
</feature>
<dbReference type="Pfam" id="PF00296">
    <property type="entry name" value="Bac_luciferase"/>
    <property type="match status" value="1"/>
</dbReference>
<organism evidence="8 9">
    <name type="scientific">Nakamurella leprariae</name>
    <dbReference type="NCBI Taxonomy" id="2803911"/>
    <lineage>
        <taxon>Bacteria</taxon>
        <taxon>Bacillati</taxon>
        <taxon>Actinomycetota</taxon>
        <taxon>Actinomycetes</taxon>
        <taxon>Nakamurellales</taxon>
        <taxon>Nakamurellaceae</taxon>
        <taxon>Nakamurella</taxon>
    </lineage>
</organism>
<feature type="binding site" evidence="6">
    <location>
        <position position="155"/>
    </location>
    <ligand>
        <name>FMN</name>
        <dbReference type="ChEBI" id="CHEBI:58210"/>
    </ligand>
</feature>
<dbReference type="EC" id="1.14.-.-" evidence="8"/>
<keyword evidence="3 8" id="KW-0560">Oxidoreductase</keyword>
<evidence type="ECO:0000313" key="9">
    <source>
        <dbReference type="Proteomes" id="UP000663792"/>
    </source>
</evidence>
<dbReference type="InterPro" id="IPR016215">
    <property type="entry name" value="NTA_MOA"/>
</dbReference>
<dbReference type="SUPFAM" id="SSF51679">
    <property type="entry name" value="Bacterial luciferase-like"/>
    <property type="match status" value="1"/>
</dbReference>
<sequence length="437" mass="48597">MSDRLRYGWFVNFMPTAWNTPWARTSPGDWVTGDFYVEMGRMLESSGVDFIMLEDSSMVPDTFGGSMELEMKYTSRSPKNDPIPLAAAIGAATEHLGIVVTMSTTLYPPYLLARSMATLDHLTRGRIGWNIVTSAEDRAAQNFGMDEIFEHDHRYERAHEFVDLVKQLWASWEPDALVMDAATGTYVDHTKVHPIDFQGNYYSSRGPLNTLPMPQGRPVIAQAGGSNAGRGLAAEHADVIVSSPRGKEGMKAYRDDIRQRMERLGRDPDSCKLLYMITPIIGETVAEAQAKAHRMYHEDPAAIMRKLALMSSGQVDWAQFDLDQPLPEAADPRGITSIVEDLRRSGPDKTLRELLSGSSQSESLTLVGTPETIADEMEEAMEFVGGDGFLFFAGGGGLITRHYLTEVLDGLMPELKQRGLARDTFEHRMLRDNLLLA</sequence>
<comment type="similarity">
    <text evidence="5">Belongs to the NtaA/SnaA/DszA monooxygenase family.</text>
</comment>
<evidence type="ECO:0000259" key="7">
    <source>
        <dbReference type="Pfam" id="PF00296"/>
    </source>
</evidence>
<keyword evidence="2 6" id="KW-0288">FMN</keyword>
<accession>A0A938YBW0</accession>
<dbReference type="EMBL" id="JAERWK010000033">
    <property type="protein sequence ID" value="MBM9469650.1"/>
    <property type="molecule type" value="Genomic_DNA"/>
</dbReference>
<dbReference type="Proteomes" id="UP000663792">
    <property type="component" value="Unassembled WGS sequence"/>
</dbReference>